<evidence type="ECO:0008006" key="5">
    <source>
        <dbReference type="Google" id="ProtNLM"/>
    </source>
</evidence>
<evidence type="ECO:0000313" key="3">
    <source>
        <dbReference type="EMBL" id="MFL9840982.1"/>
    </source>
</evidence>
<dbReference type="EMBL" id="JBELQC010000001">
    <property type="protein sequence ID" value="MFL9840982.1"/>
    <property type="molecule type" value="Genomic_DNA"/>
</dbReference>
<evidence type="ECO:0000256" key="2">
    <source>
        <dbReference type="SAM" id="SignalP"/>
    </source>
</evidence>
<sequence>MTYRTTLAALLAATALPIAAAAQEHDHGQHKMEPPAAAPSPAPAQPAPAPAMHHGAEPGAGATSPKPNAQIASGTALLPAAEGGQHGGLHAMAGDWMVMAHGYAWGAVTSQGGPRGDDMAFIQSMGMVTASRSLGDSARVELRGMFSLEPLMGRRGYPNLFAAGETANGRALVDRQHPHDLFMELAARVEVDVADGATAFLYGGPVGEPALGPPAFMHRRSARYQTMSPIAHHWFDSTHITYGVVTAGVRTRAFQLEASAFKGREPDEERWGFDPIKLDSWSLRATLTPSPHWAVQVSHGRLESPEALHGGEDEARTTASVHYARGGLSATLAWSAKNRVPGDVLSAWVAEANWDIDARHSLFGRAELVRNDELFPDHSHPLHDQPFRVARFEGGYAYRIPLADKVTLALGGSVATYAKPDALDPYYGDSPLSATGFAKLTLGD</sequence>
<keyword evidence="2" id="KW-0732">Signal</keyword>
<feature type="compositionally biased region" description="Basic and acidic residues" evidence="1">
    <location>
        <begin position="23"/>
        <end position="33"/>
    </location>
</feature>
<evidence type="ECO:0000256" key="1">
    <source>
        <dbReference type="SAM" id="MobiDB-lite"/>
    </source>
</evidence>
<organism evidence="3 4">
    <name type="scientific">Sphingomonas plantiphila</name>
    <dbReference type="NCBI Taxonomy" id="3163295"/>
    <lineage>
        <taxon>Bacteria</taxon>
        <taxon>Pseudomonadati</taxon>
        <taxon>Pseudomonadota</taxon>
        <taxon>Alphaproteobacteria</taxon>
        <taxon>Sphingomonadales</taxon>
        <taxon>Sphingomonadaceae</taxon>
        <taxon>Sphingomonas</taxon>
    </lineage>
</organism>
<gene>
    <name evidence="3" type="ORF">ABS767_08420</name>
</gene>
<dbReference type="RefSeq" id="WP_408077901.1">
    <property type="nucleotide sequence ID" value="NZ_JBELQC010000001.1"/>
</dbReference>
<accession>A0ABW8YNH2</accession>
<dbReference type="Proteomes" id="UP001629244">
    <property type="component" value="Unassembled WGS sequence"/>
</dbReference>
<feature type="compositionally biased region" description="Low complexity" evidence="1">
    <location>
        <begin position="50"/>
        <end position="62"/>
    </location>
</feature>
<proteinExistence type="predicted"/>
<feature type="compositionally biased region" description="Pro residues" evidence="1">
    <location>
        <begin position="36"/>
        <end position="49"/>
    </location>
</feature>
<reference evidence="3 4" key="1">
    <citation type="submission" date="2024-06" db="EMBL/GenBank/DDBJ databases">
        <authorList>
            <person name="Kaempfer P."/>
            <person name="Viver T."/>
        </authorList>
    </citation>
    <scope>NUCLEOTIDE SEQUENCE [LARGE SCALE GENOMIC DNA]</scope>
    <source>
        <strain evidence="3 4">ST-64</strain>
    </source>
</reference>
<feature type="chain" id="PRO_5045970720" description="Beta-barrel porin-2, OmpL-like. bbp2" evidence="2">
    <location>
        <begin position="23"/>
        <end position="444"/>
    </location>
</feature>
<comment type="caution">
    <text evidence="3">The sequence shown here is derived from an EMBL/GenBank/DDBJ whole genome shotgun (WGS) entry which is preliminary data.</text>
</comment>
<name>A0ABW8YNH2_9SPHN</name>
<feature type="signal peptide" evidence="2">
    <location>
        <begin position="1"/>
        <end position="22"/>
    </location>
</feature>
<feature type="region of interest" description="Disordered" evidence="1">
    <location>
        <begin position="22"/>
        <end position="70"/>
    </location>
</feature>
<keyword evidence="4" id="KW-1185">Reference proteome</keyword>
<evidence type="ECO:0000313" key="4">
    <source>
        <dbReference type="Proteomes" id="UP001629244"/>
    </source>
</evidence>
<protein>
    <recommendedName>
        <fullName evidence="5">Beta-barrel porin-2, OmpL-like. bbp2</fullName>
    </recommendedName>
</protein>